<feature type="transmembrane region" description="Helical" evidence="1">
    <location>
        <begin position="12"/>
        <end position="32"/>
    </location>
</feature>
<keyword evidence="3" id="KW-1185">Reference proteome</keyword>
<keyword evidence="1" id="KW-0472">Membrane</keyword>
<accession>A0A9Q0MXI6</accession>
<keyword evidence="1" id="KW-1133">Transmembrane helix</keyword>
<dbReference type="Proteomes" id="UP001151699">
    <property type="component" value="Chromosome X"/>
</dbReference>
<comment type="caution">
    <text evidence="2">The sequence shown here is derived from an EMBL/GenBank/DDBJ whole genome shotgun (WGS) entry which is preliminary data.</text>
</comment>
<keyword evidence="1" id="KW-0812">Transmembrane</keyword>
<sequence>MSSYELLNRLLSGFMCCCVFHPVILLYGVYLYPNVLSVKILCPKHRQQLCIWNTQHCFMTTEGMLCVRQLIVKDYSISDICIFKNNRRWIANDHYSNLRNSSWIFIDMFELNKRNISILTPPILINVLDYREKTVPAAKTSIKIPLNKLNTQQSRDSGVRKSSDYLSVYMTVYSKTMCGTKPVSIWLRIAMYINRQARQQHSHCNSALHYKACGKQAFRLDFELNHGHISTYNRTTLEFMVILYLAVVSHTQHNIDRNSLQHKIGSTGSIRISNHKTINLSHSHWRLSDRCQRTRNYSSNVGCKPEDASTLSARNLDILVPVILKELTN</sequence>
<gene>
    <name evidence="2" type="ORF">Bhyg_12073</name>
</gene>
<protein>
    <submittedName>
        <fullName evidence="2">Uncharacterized protein</fullName>
    </submittedName>
</protein>
<evidence type="ECO:0000256" key="1">
    <source>
        <dbReference type="SAM" id="Phobius"/>
    </source>
</evidence>
<name>A0A9Q0MXI6_9DIPT</name>
<organism evidence="2 3">
    <name type="scientific">Pseudolycoriella hygida</name>
    <dbReference type="NCBI Taxonomy" id="35572"/>
    <lineage>
        <taxon>Eukaryota</taxon>
        <taxon>Metazoa</taxon>
        <taxon>Ecdysozoa</taxon>
        <taxon>Arthropoda</taxon>
        <taxon>Hexapoda</taxon>
        <taxon>Insecta</taxon>
        <taxon>Pterygota</taxon>
        <taxon>Neoptera</taxon>
        <taxon>Endopterygota</taxon>
        <taxon>Diptera</taxon>
        <taxon>Nematocera</taxon>
        <taxon>Sciaroidea</taxon>
        <taxon>Sciaridae</taxon>
        <taxon>Pseudolycoriella</taxon>
    </lineage>
</organism>
<evidence type="ECO:0000313" key="2">
    <source>
        <dbReference type="EMBL" id="KAJ6639329.1"/>
    </source>
</evidence>
<proteinExistence type="predicted"/>
<dbReference type="EMBL" id="WJQU01000003">
    <property type="protein sequence ID" value="KAJ6639329.1"/>
    <property type="molecule type" value="Genomic_DNA"/>
</dbReference>
<reference evidence="2" key="1">
    <citation type="submission" date="2022-07" db="EMBL/GenBank/DDBJ databases">
        <authorList>
            <person name="Trinca V."/>
            <person name="Uliana J.V.C."/>
            <person name="Torres T.T."/>
            <person name="Ward R.J."/>
            <person name="Monesi N."/>
        </authorList>
    </citation>
    <scope>NUCLEOTIDE SEQUENCE</scope>
    <source>
        <strain evidence="2">HSMRA1968</strain>
        <tissue evidence="2">Whole embryos</tissue>
    </source>
</reference>
<evidence type="ECO:0000313" key="3">
    <source>
        <dbReference type="Proteomes" id="UP001151699"/>
    </source>
</evidence>
<dbReference type="AlphaFoldDB" id="A0A9Q0MXI6"/>